<dbReference type="GO" id="GO:0005829">
    <property type="term" value="C:cytosol"/>
    <property type="evidence" value="ECO:0000318"/>
    <property type="project" value="GO_Central"/>
</dbReference>
<evidence type="ECO:0000256" key="9">
    <source>
        <dbReference type="SAM" id="MobiDB-lite"/>
    </source>
</evidence>
<dbReference type="OrthoDB" id="952271at2759"/>
<comment type="cofactor">
    <cofactor evidence="1">
        <name>Zn(2+)</name>
        <dbReference type="ChEBI" id="CHEBI:29105"/>
    </cofactor>
</comment>
<keyword evidence="5" id="KW-0378">Hydrolase</keyword>
<dbReference type="PANTHER" id="PTHR43690:SF18">
    <property type="entry name" value="INSULIN-DEGRADING ENZYME-RELATED"/>
    <property type="match status" value="1"/>
</dbReference>
<evidence type="ECO:0000259" key="11">
    <source>
        <dbReference type="Pfam" id="PF05193"/>
    </source>
</evidence>
<feature type="compositionally biased region" description="Polar residues" evidence="9">
    <location>
        <begin position="94"/>
        <end position="105"/>
    </location>
</feature>
<organism evidence="13 14">
    <name type="scientific">Eremothecium gossypii (strain ATCC 10895 / CBS 109.51 / FGSC 9923 / NRRL Y-1056)</name>
    <name type="common">Yeast</name>
    <name type="synonym">Ashbya gossypii</name>
    <dbReference type="NCBI Taxonomy" id="284811"/>
    <lineage>
        <taxon>Eukaryota</taxon>
        <taxon>Fungi</taxon>
        <taxon>Dikarya</taxon>
        <taxon>Ascomycota</taxon>
        <taxon>Saccharomycotina</taxon>
        <taxon>Saccharomycetes</taxon>
        <taxon>Saccharomycetales</taxon>
        <taxon>Saccharomycetaceae</taxon>
        <taxon>Eremothecium</taxon>
    </lineage>
</organism>
<dbReference type="HOGENOM" id="CLU_008088_0_0_1"/>
<dbReference type="KEGG" id="ago:AGOS_AGR251C"/>
<proteinExistence type="inferred from homology"/>
<dbReference type="InterPro" id="IPR011249">
    <property type="entry name" value="Metalloenz_LuxS/M16"/>
</dbReference>
<dbReference type="FunFam" id="3.30.830.10:FF:000233">
    <property type="entry name" value="AGR251Cp"/>
    <property type="match status" value="1"/>
</dbReference>
<evidence type="ECO:0000256" key="3">
    <source>
        <dbReference type="ARBA" id="ARBA00022670"/>
    </source>
</evidence>
<accession>Q74ZE8</accession>
<dbReference type="Pfam" id="PF16187">
    <property type="entry name" value="Peptidase_M16_M"/>
    <property type="match status" value="1"/>
</dbReference>
<feature type="domain" description="Peptidase M16 N-terminal" evidence="10">
    <location>
        <begin position="38"/>
        <end position="168"/>
    </location>
</feature>
<comment type="similarity">
    <text evidence="2 8">Belongs to the peptidase M16 family.</text>
</comment>
<evidence type="ECO:0000313" key="13">
    <source>
        <dbReference type="EMBL" id="AAS54741.2"/>
    </source>
</evidence>
<dbReference type="PANTHER" id="PTHR43690">
    <property type="entry name" value="NARDILYSIN"/>
    <property type="match status" value="1"/>
</dbReference>
<dbReference type="FunFam" id="3.30.830.10:FF:000012">
    <property type="entry name" value="Protease 3"/>
    <property type="match status" value="1"/>
</dbReference>
<dbReference type="AlphaFoldDB" id="Q74ZE8"/>
<sequence length="1193" mass="135090">MTLNTKPAVFDVKLYTPISSSNRSHRIIRLNNNLLTFLISDPSETVASCAVSIATGSHNDPVEIPGLAHFCEHMVLSSGSKRHPEPNAFHETLSKNNGSQNAHTSGEQTSFYFELPSSQSSDSLVFDQVVGILADALKEPIFHDVLINKEIYAINSEHVGNKSSLTKMMYHAVRLLASPEHPFHQFGTGNIFTLTNMPKLHKLSLKNELVKYFREHFFAENMVLCLRGPQSLNQLSKIAQARFSDIPSIPTLQVPRLLRWRSSSSFDKNRNLSVRPLESFQILKDAWSARYAKKPVFDKTPMHNSIMVQSSKSPVIRFVFPINYFSTRFTDRELATYTQIWCELLGDECEGSLCHYLRSHSYITELIAYSSNFAVNDTGLILQLHLTNHGWLNVQKIIPIVWKYLIPAILDAPLSSLAQYISELNSLDLLKFLYQELERSPMDRCADLCESLLQDLSAIDLSFLLKSTLTYFECNNLSVANLGTYRENQTSKDWWRGEAVKFQAFVNEFMSQDTVRIILLGNLSKCYFNCNPDKITTDTYFEYEYVKIFIDLEVLGCDDIHYRFTIPGPNPFMVPVGHKLSFIKHALLASSVQSENSALSVVAQSDLVRASPRLAGKNSYYELWLKEEDVDLSFRSKSIFSMELISTSLEPAPEYTMHLEILGQLLYSILGPILYPAERAGYTYELSLSSKGDVRLGLTISGFTDGILNLLKIIVDAIVNLSQDLNSIPKDIFRKARILVRTKYEEASSESCVTLASLGLLILLENCMWPLEDRLEALEDIYVESFRIFLEKFINGDNYLNILIQGSDMTIADNINEYLSERLTHHISRADDNVCRLSEPATYVIPEGSNLFFKRVGFHDDPNNSIVYFIQTGERDNNYIYTLTVLTEFIMSQTLVPDLRQKKQIGYIVLGGLRVLSDTVGLHITTMAGSPPEFLEEKINEYLAYLEDMVLAKLTAPQFKHDYVDELLSLLTSNSLGKLEKTSGPANLMSQIEANVHSGQRNTSLAMKSHKRLRTQISYRRYNFDEDDEPVDARTLQNLKLSEYMRFFRQRISIYSGKRAKLSIMVYSAMSKEEVQGKMLYLQIESFLKMKGFNIPSKDLNAIVQKSKGKPTALLKGLLSYFRSQGESLKLLSTVLREVVKQLFSKATPDSSSSTPSGTHGSLQAMSQHVTPAITLEQVPEVNSYRSNISSTL</sequence>
<feature type="domain" description="Peptidase M16 middle/third" evidence="12">
    <location>
        <begin position="509"/>
        <end position="777"/>
    </location>
</feature>
<dbReference type="InterPro" id="IPR011765">
    <property type="entry name" value="Pept_M16_N"/>
</dbReference>
<evidence type="ECO:0000256" key="6">
    <source>
        <dbReference type="ARBA" id="ARBA00022833"/>
    </source>
</evidence>
<evidence type="ECO:0000256" key="2">
    <source>
        <dbReference type="ARBA" id="ARBA00007261"/>
    </source>
</evidence>
<evidence type="ECO:0000256" key="1">
    <source>
        <dbReference type="ARBA" id="ARBA00001947"/>
    </source>
</evidence>
<dbReference type="EMBL" id="AE016820">
    <property type="protein sequence ID" value="AAS54741.2"/>
    <property type="molecule type" value="Genomic_DNA"/>
</dbReference>
<feature type="domain" description="Peptidase M16 C-terminal" evidence="11">
    <location>
        <begin position="207"/>
        <end position="405"/>
    </location>
</feature>
<dbReference type="STRING" id="284811.Q74ZE8"/>
<protein>
    <submittedName>
        <fullName evidence="13">AGR251Cp</fullName>
    </submittedName>
</protein>
<dbReference type="Pfam" id="PF05193">
    <property type="entry name" value="Peptidase_M16_C"/>
    <property type="match status" value="1"/>
</dbReference>
<dbReference type="FunFam" id="3.30.830.10:FF:000074">
    <property type="entry name" value="Axl1p"/>
    <property type="match status" value="1"/>
</dbReference>
<dbReference type="SUPFAM" id="SSF63411">
    <property type="entry name" value="LuxS/MPP-like metallohydrolase"/>
    <property type="match status" value="4"/>
</dbReference>
<reference evidence="13 14" key="1">
    <citation type="journal article" date="2004" name="Science">
        <title>The Ashbya gossypii genome as a tool for mapping the ancient Saccharomyces cerevisiae genome.</title>
        <authorList>
            <person name="Dietrich F.S."/>
            <person name="Voegeli S."/>
            <person name="Brachat S."/>
            <person name="Lerch A."/>
            <person name="Gates K."/>
            <person name="Steiner S."/>
            <person name="Mohr C."/>
            <person name="Pohlmann R."/>
            <person name="Luedi P."/>
            <person name="Choi S."/>
            <person name="Wing R.A."/>
            <person name="Flavier A."/>
            <person name="Gaffney T.D."/>
            <person name="Philippsen P."/>
        </authorList>
    </citation>
    <scope>NUCLEOTIDE SEQUENCE [LARGE SCALE GENOMIC DNA]</scope>
    <source>
        <strain evidence="14">ATCC 10895 / CBS 109.51 / FGSC 9923 / NRRL Y-1056</strain>
    </source>
</reference>
<dbReference type="InParanoid" id="Q74ZE8"/>
<dbReference type="GO" id="GO:0005739">
    <property type="term" value="C:mitochondrion"/>
    <property type="evidence" value="ECO:0000318"/>
    <property type="project" value="GO_Central"/>
</dbReference>
<keyword evidence="14" id="KW-1185">Reference proteome</keyword>
<keyword evidence="3" id="KW-0645">Protease</keyword>
<gene>
    <name evidence="13" type="ORF">AGOS_AGR251C</name>
</gene>
<feature type="region of interest" description="Disordered" evidence="9">
    <location>
        <begin position="81"/>
        <end position="105"/>
    </location>
</feature>
<dbReference type="GeneID" id="4623219"/>
<dbReference type="OMA" id="HLCEHMI"/>
<keyword evidence="6" id="KW-0862">Zinc</keyword>
<dbReference type="GO" id="GO:0004222">
    <property type="term" value="F:metalloendopeptidase activity"/>
    <property type="evidence" value="ECO:0000318"/>
    <property type="project" value="GO_Central"/>
</dbReference>
<dbReference type="RefSeq" id="NP_986917.2">
    <property type="nucleotide sequence ID" value="NM_211979.2"/>
</dbReference>
<dbReference type="GO" id="GO:0051603">
    <property type="term" value="P:proteolysis involved in protein catabolic process"/>
    <property type="evidence" value="ECO:0000318"/>
    <property type="project" value="GO_Central"/>
</dbReference>
<dbReference type="Proteomes" id="UP000000591">
    <property type="component" value="Chromosome VII"/>
</dbReference>
<dbReference type="MEROPS" id="M16.007"/>
<reference evidence="14" key="2">
    <citation type="journal article" date="2013" name="G3 (Bethesda)">
        <title>Genomes of Ashbya fungi isolated from insects reveal four mating-type loci, numerous translocations, lack of transposons, and distinct gene duplications.</title>
        <authorList>
            <person name="Dietrich F.S."/>
            <person name="Voegeli S."/>
            <person name="Kuo S."/>
            <person name="Philippsen P."/>
        </authorList>
    </citation>
    <scope>GENOME REANNOTATION</scope>
    <source>
        <strain evidence="14">ATCC 10895 / CBS 109.51 / FGSC 9923 / NRRL Y-1056</strain>
    </source>
</reference>
<dbReference type="Gene3D" id="3.30.830.10">
    <property type="entry name" value="Metalloenzyme, LuxS/M16 peptidase-like"/>
    <property type="match status" value="4"/>
</dbReference>
<evidence type="ECO:0000259" key="12">
    <source>
        <dbReference type="Pfam" id="PF16187"/>
    </source>
</evidence>
<dbReference type="Pfam" id="PF00675">
    <property type="entry name" value="Peptidase_M16"/>
    <property type="match status" value="1"/>
</dbReference>
<evidence type="ECO:0000259" key="10">
    <source>
        <dbReference type="Pfam" id="PF00675"/>
    </source>
</evidence>
<dbReference type="InterPro" id="IPR050626">
    <property type="entry name" value="Peptidase_M16"/>
</dbReference>
<dbReference type="eggNOG" id="KOG0959">
    <property type="taxonomic scope" value="Eukaryota"/>
</dbReference>
<evidence type="ECO:0000313" key="14">
    <source>
        <dbReference type="Proteomes" id="UP000000591"/>
    </source>
</evidence>
<dbReference type="GO" id="GO:0043171">
    <property type="term" value="P:peptide catabolic process"/>
    <property type="evidence" value="ECO:0000318"/>
    <property type="project" value="GO_Central"/>
</dbReference>
<dbReference type="InterPro" id="IPR007863">
    <property type="entry name" value="Peptidase_M16_C"/>
</dbReference>
<evidence type="ECO:0000256" key="7">
    <source>
        <dbReference type="ARBA" id="ARBA00023049"/>
    </source>
</evidence>
<dbReference type="InterPro" id="IPR032632">
    <property type="entry name" value="Peptidase_M16_M"/>
</dbReference>
<keyword evidence="4" id="KW-0479">Metal-binding</keyword>
<evidence type="ECO:0000256" key="4">
    <source>
        <dbReference type="ARBA" id="ARBA00022723"/>
    </source>
</evidence>
<dbReference type="GO" id="GO:0046872">
    <property type="term" value="F:metal ion binding"/>
    <property type="evidence" value="ECO:0007669"/>
    <property type="project" value="UniProtKB-KW"/>
</dbReference>
<evidence type="ECO:0000256" key="8">
    <source>
        <dbReference type="RuleBase" id="RU004447"/>
    </source>
</evidence>
<name>Q74ZE8_EREGS</name>
<dbReference type="InterPro" id="IPR001431">
    <property type="entry name" value="Pept_M16_Zn_BS"/>
</dbReference>
<evidence type="ECO:0000256" key="5">
    <source>
        <dbReference type="ARBA" id="ARBA00022801"/>
    </source>
</evidence>
<dbReference type="FunCoup" id="Q74ZE8">
    <property type="interactions" value="54"/>
</dbReference>
<dbReference type="PROSITE" id="PS00143">
    <property type="entry name" value="INSULINASE"/>
    <property type="match status" value="1"/>
</dbReference>
<keyword evidence="7" id="KW-0482">Metalloprotease</keyword>